<dbReference type="EMBL" id="JANBPW010000967">
    <property type="protein sequence ID" value="KAJ1947035.1"/>
    <property type="molecule type" value="Genomic_DNA"/>
</dbReference>
<keyword evidence="1" id="KW-0436">Ligase</keyword>
<feature type="non-terminal residue" evidence="1">
    <location>
        <position position="224"/>
    </location>
</feature>
<keyword evidence="2" id="KW-1185">Reference proteome</keyword>
<sequence length="224" mass="25361">MKSQYFQSVELEGTGSVHETPVHRYPTATHKLMDSALPNLLTVYDALQYRIGQEPDKKSLGKRSIIEIVTKDKQVKRTVNGTVETSTKKWSYFRLSDYSWMTYKEIGEATKSLGSGFVHLGLKRDSRVMVYAPTSREWMLCALASYSQGMQVVTAYDTLGEEGVLHAMNQAKVELVFMHVDQMPVMAKVIDRAETVRKIVVFHDAYGMPDKASQALEVVKTKRD</sequence>
<gene>
    <name evidence="1" type="primary">FAA4_2</name>
    <name evidence="1" type="ORF">FBU59_001922</name>
</gene>
<accession>A0ACC1JCZ5</accession>
<evidence type="ECO:0000313" key="2">
    <source>
        <dbReference type="Proteomes" id="UP001150603"/>
    </source>
</evidence>
<organism evidence="1 2">
    <name type="scientific">Linderina macrospora</name>
    <dbReference type="NCBI Taxonomy" id="4868"/>
    <lineage>
        <taxon>Eukaryota</taxon>
        <taxon>Fungi</taxon>
        <taxon>Fungi incertae sedis</taxon>
        <taxon>Zoopagomycota</taxon>
        <taxon>Kickxellomycotina</taxon>
        <taxon>Kickxellomycetes</taxon>
        <taxon>Kickxellales</taxon>
        <taxon>Kickxellaceae</taxon>
        <taxon>Linderina</taxon>
    </lineage>
</organism>
<name>A0ACC1JCZ5_9FUNG</name>
<dbReference type="EC" id="6.2.1.3" evidence="1"/>
<reference evidence="1" key="1">
    <citation type="submission" date="2022-07" db="EMBL/GenBank/DDBJ databases">
        <title>Phylogenomic reconstructions and comparative analyses of Kickxellomycotina fungi.</title>
        <authorList>
            <person name="Reynolds N.K."/>
            <person name="Stajich J.E."/>
            <person name="Barry K."/>
            <person name="Grigoriev I.V."/>
            <person name="Crous P."/>
            <person name="Smith M.E."/>
        </authorList>
    </citation>
    <scope>NUCLEOTIDE SEQUENCE</scope>
    <source>
        <strain evidence="1">NRRL 5244</strain>
    </source>
</reference>
<comment type="caution">
    <text evidence="1">The sequence shown here is derived from an EMBL/GenBank/DDBJ whole genome shotgun (WGS) entry which is preliminary data.</text>
</comment>
<dbReference type="Proteomes" id="UP001150603">
    <property type="component" value="Unassembled WGS sequence"/>
</dbReference>
<evidence type="ECO:0000313" key="1">
    <source>
        <dbReference type="EMBL" id="KAJ1947035.1"/>
    </source>
</evidence>
<protein>
    <submittedName>
        <fullName evidence="1">Long-chain fatty acid-CoA ligase</fullName>
        <ecNumber evidence="1">6.2.1.3</ecNumber>
    </submittedName>
</protein>
<proteinExistence type="predicted"/>